<feature type="region of interest" description="Disordered" evidence="1">
    <location>
        <begin position="1"/>
        <end position="30"/>
    </location>
</feature>
<organism evidence="2 3">
    <name type="scientific">Muraenolepis orangiensis</name>
    <name type="common">Patagonian moray cod</name>
    <dbReference type="NCBI Taxonomy" id="630683"/>
    <lineage>
        <taxon>Eukaryota</taxon>
        <taxon>Metazoa</taxon>
        <taxon>Chordata</taxon>
        <taxon>Craniata</taxon>
        <taxon>Vertebrata</taxon>
        <taxon>Euteleostomi</taxon>
        <taxon>Actinopterygii</taxon>
        <taxon>Neopterygii</taxon>
        <taxon>Teleostei</taxon>
        <taxon>Neoteleostei</taxon>
        <taxon>Acanthomorphata</taxon>
        <taxon>Zeiogadaria</taxon>
        <taxon>Gadariae</taxon>
        <taxon>Gadiformes</taxon>
        <taxon>Muraenolepidoidei</taxon>
        <taxon>Muraenolepididae</taxon>
        <taxon>Muraenolepis</taxon>
    </lineage>
</organism>
<protein>
    <submittedName>
        <fullName evidence="2">Uncharacterized protein</fullName>
    </submittedName>
</protein>
<accession>A0A9Q0IJK1</accession>
<reference evidence="2" key="1">
    <citation type="submission" date="2022-07" db="EMBL/GenBank/DDBJ databases">
        <title>Chromosome-level genome of Muraenolepis orangiensis.</title>
        <authorList>
            <person name="Kim J."/>
        </authorList>
    </citation>
    <scope>NUCLEOTIDE SEQUENCE</scope>
    <source>
        <strain evidence="2">KU_S4_2022</strain>
        <tissue evidence="2">Muscle</tissue>
    </source>
</reference>
<keyword evidence="3" id="KW-1185">Reference proteome</keyword>
<sequence length="62" mass="6545">MEVISCVDPQGVRSMSVSGGSEGKHSVATKAEGLDLDLDALGDLQGIPVQGESHEDKPWRKP</sequence>
<gene>
    <name evidence="2" type="ORF">NHX12_033359</name>
</gene>
<evidence type="ECO:0000256" key="1">
    <source>
        <dbReference type="SAM" id="MobiDB-lite"/>
    </source>
</evidence>
<dbReference type="Proteomes" id="UP001148018">
    <property type="component" value="Unassembled WGS sequence"/>
</dbReference>
<feature type="non-terminal residue" evidence="2">
    <location>
        <position position="1"/>
    </location>
</feature>
<evidence type="ECO:0000313" key="2">
    <source>
        <dbReference type="EMBL" id="KAJ3599396.1"/>
    </source>
</evidence>
<dbReference type="AlphaFoldDB" id="A0A9Q0IJK1"/>
<name>A0A9Q0IJK1_9TELE</name>
<dbReference type="EMBL" id="JANIIK010000048">
    <property type="protein sequence ID" value="KAJ3599396.1"/>
    <property type="molecule type" value="Genomic_DNA"/>
</dbReference>
<evidence type="ECO:0000313" key="3">
    <source>
        <dbReference type="Proteomes" id="UP001148018"/>
    </source>
</evidence>
<comment type="caution">
    <text evidence="2">The sequence shown here is derived from an EMBL/GenBank/DDBJ whole genome shotgun (WGS) entry which is preliminary data.</text>
</comment>
<proteinExistence type="predicted"/>